<accession>A0ABV6RVW1</accession>
<dbReference type="InterPro" id="IPR011013">
    <property type="entry name" value="Gal_mutarotase_sf_dom"/>
</dbReference>
<dbReference type="EMBL" id="JBHLTG010000007">
    <property type="protein sequence ID" value="MFC0681116.1"/>
    <property type="molecule type" value="Genomic_DNA"/>
</dbReference>
<evidence type="ECO:0000313" key="2">
    <source>
        <dbReference type="EMBL" id="MFC0681116.1"/>
    </source>
</evidence>
<evidence type="ECO:0000259" key="1">
    <source>
        <dbReference type="Pfam" id="PF01074"/>
    </source>
</evidence>
<organism evidence="2 3">
    <name type="scientific">Lysobacter korlensis</name>
    <dbReference type="NCBI Taxonomy" id="553636"/>
    <lineage>
        <taxon>Bacteria</taxon>
        <taxon>Pseudomonadati</taxon>
        <taxon>Pseudomonadota</taxon>
        <taxon>Gammaproteobacteria</taxon>
        <taxon>Lysobacterales</taxon>
        <taxon>Lysobacteraceae</taxon>
        <taxon>Lysobacter</taxon>
    </lineage>
</organism>
<dbReference type="InterPro" id="IPR011330">
    <property type="entry name" value="Glyco_hydro/deAcase_b/a-brl"/>
</dbReference>
<sequence>MPSIREILLVPHTHHDVGYTNSPRIVDDAHRRIVGEILNLAERGPADGPDAFRWTFEVARPVLRFLEQADPADADRLRRLADAGRISVTGGYLNMTQLPSEAEFDVTYDAVQRLRDAGLEVRTEQHGDVNGTAWGTVDGMLRAGIDRLVMALNPDHGRPPFPQPTGFWWEGQSGGRVFVWLSTHYGYGEEWGIVDGDTELAERSIAQFLERLEARADYPYQTALVHAANDNRWPTALFLDVVRHWNRSHPDVPMRTATVDEALDVLIRQAQQAEVPIARGEWSDWWSHGHGSTAREVAVYREARSFARAAQSASALSLLRGDGVPALAPVIGYRRGPVGLRSPEETLLDLDLVDEQLLLFGEHTWGSWETYSKPFSTFSHSHWNAKAGFAYTAYDWARDLAIEGMYRALASGADTGEDAELSGQSSIVVLNPSERKRTEPVSVEVAGSRRARTVATVPAFGSAVVPVPQPLPERTGREVEFGGYRVAVDPAAGGIVSLVHRPSGRELVDESAIAGLGAVVLEQVDPADPHPMLTRSPKDFHPDFPGPDFSHVVATGTAAPTILESDETTQIVWRSTPAGLPEAVTTLTLYRDSELLDLEVALAKPERFGPESIFVTFPFAVPDPDFLLETAGAVYAADTEQLPDTSKDWYSIQHAIAVNGDGTGILWGTFDAPLVQLGGFQTGRWARTLEARGGWVNSWLMNNLHFTNFQARQEGTRTYRYRFAPTPAPVLREEVRVFGRSLLEPLQARTYDGPVRLRGSSGLSVEPADRLLAELRPVRGDAVRLRLRNVTAEPVEATVRWDGGPDGTVEIVEGGGVRLEGHGVADVLLRRTV</sequence>
<feature type="domain" description="Glycoside hydrolase family 38 N-terminal" evidence="1">
    <location>
        <begin position="7"/>
        <end position="265"/>
    </location>
</feature>
<dbReference type="Gene3D" id="3.20.110.10">
    <property type="entry name" value="Glycoside hydrolase 38, N terminal domain"/>
    <property type="match status" value="1"/>
</dbReference>
<reference evidence="2 3" key="1">
    <citation type="submission" date="2024-09" db="EMBL/GenBank/DDBJ databases">
        <authorList>
            <person name="Sun Q."/>
            <person name="Mori K."/>
        </authorList>
    </citation>
    <scope>NUCLEOTIDE SEQUENCE [LARGE SCALE GENOMIC DNA]</scope>
    <source>
        <strain evidence="2 3">KCTC 23076</strain>
    </source>
</reference>
<dbReference type="CDD" id="cd10791">
    <property type="entry name" value="GH38N_AMII_like_1"/>
    <property type="match status" value="1"/>
</dbReference>
<dbReference type="RefSeq" id="WP_386673443.1">
    <property type="nucleotide sequence ID" value="NZ_JBHLTG010000007.1"/>
</dbReference>
<gene>
    <name evidence="2" type="ORF">ACFFGH_25080</name>
</gene>
<dbReference type="Pfam" id="PF01074">
    <property type="entry name" value="Glyco_hydro_38N"/>
    <property type="match status" value="1"/>
</dbReference>
<protein>
    <recommendedName>
        <fullName evidence="1">Glycoside hydrolase family 38 N-terminal domain-containing protein</fullName>
    </recommendedName>
</protein>
<dbReference type="SUPFAM" id="SSF88713">
    <property type="entry name" value="Glycoside hydrolase/deacetylase"/>
    <property type="match status" value="1"/>
</dbReference>
<dbReference type="Proteomes" id="UP001589896">
    <property type="component" value="Unassembled WGS sequence"/>
</dbReference>
<proteinExistence type="predicted"/>
<dbReference type="SUPFAM" id="SSF74650">
    <property type="entry name" value="Galactose mutarotase-like"/>
    <property type="match status" value="1"/>
</dbReference>
<evidence type="ECO:0000313" key="3">
    <source>
        <dbReference type="Proteomes" id="UP001589896"/>
    </source>
</evidence>
<comment type="caution">
    <text evidence="2">The sequence shown here is derived from an EMBL/GenBank/DDBJ whole genome shotgun (WGS) entry which is preliminary data.</text>
</comment>
<name>A0ABV6RVW1_9GAMM</name>
<dbReference type="InterPro" id="IPR027291">
    <property type="entry name" value="Glyco_hydro_38_N_sf"/>
</dbReference>
<keyword evidence="3" id="KW-1185">Reference proteome</keyword>
<dbReference type="InterPro" id="IPR000602">
    <property type="entry name" value="Glyco_hydro_38_N"/>
</dbReference>